<dbReference type="Proteomes" id="UP000321412">
    <property type="component" value="Unassembled WGS sequence"/>
</dbReference>
<organism evidence="1 2">
    <name type="scientific">Lujinxingia vulgaris</name>
    <dbReference type="NCBI Taxonomy" id="2600176"/>
    <lineage>
        <taxon>Bacteria</taxon>
        <taxon>Deltaproteobacteria</taxon>
        <taxon>Bradymonadales</taxon>
        <taxon>Lujinxingiaceae</taxon>
        <taxon>Lujinxingia</taxon>
    </lineage>
</organism>
<dbReference type="Pfam" id="PF21983">
    <property type="entry name" value="NikA-like"/>
    <property type="match status" value="1"/>
</dbReference>
<reference evidence="1 2" key="1">
    <citation type="submission" date="2019-08" db="EMBL/GenBank/DDBJ databases">
        <title>Bradymonadales sp. TMQ4.</title>
        <authorList>
            <person name="Liang Q."/>
        </authorList>
    </citation>
    <scope>NUCLEOTIDE SEQUENCE [LARGE SCALE GENOMIC DNA]</scope>
    <source>
        <strain evidence="1 2">TMQ4</strain>
    </source>
</reference>
<protein>
    <submittedName>
        <fullName evidence="1">Plasmid mobilization relaxosome protein MobC</fullName>
    </submittedName>
</protein>
<sequence>NSPVWTGNRAGATIGDETLFRLGASNDLCYKSLVFSPPKGRSKRRETRLPTERPLIRSSRYSEDEWQTITKAAARAGKSPSAFIREAALGQKITARRGAANDAAVKELNRIGNNLNQVARAANAGGMPDLERSVRESLAELVEVIRRL</sequence>
<comment type="caution">
    <text evidence="1">The sequence shown here is derived from an EMBL/GenBank/DDBJ whole genome shotgun (WGS) entry which is preliminary data.</text>
</comment>
<evidence type="ECO:0000313" key="2">
    <source>
        <dbReference type="Proteomes" id="UP000321412"/>
    </source>
</evidence>
<keyword evidence="2" id="KW-1185">Reference proteome</keyword>
<proteinExistence type="predicted"/>
<name>A0A5C6X6G0_9DELT</name>
<gene>
    <name evidence="1" type="primary">mobC</name>
    <name evidence="1" type="ORF">FRC98_20700</name>
</gene>
<dbReference type="AlphaFoldDB" id="A0A5C6X6G0"/>
<dbReference type="InterPro" id="IPR053842">
    <property type="entry name" value="NikA-like"/>
</dbReference>
<feature type="non-terminal residue" evidence="1">
    <location>
        <position position="1"/>
    </location>
</feature>
<accession>A0A5C6X6G0</accession>
<dbReference type="OrthoDB" id="3268032at2"/>
<evidence type="ECO:0000313" key="1">
    <source>
        <dbReference type="EMBL" id="TXD33395.1"/>
    </source>
</evidence>
<dbReference type="EMBL" id="VOSM01000025">
    <property type="protein sequence ID" value="TXD33395.1"/>
    <property type="molecule type" value="Genomic_DNA"/>
</dbReference>